<reference evidence="1 2" key="1">
    <citation type="journal article" date="2013" name="Mar. Genomics">
        <title>Expression of sulfatases in Rhodopirellula baltica and the diversity of sulfatases in the genus Rhodopirellula.</title>
        <authorList>
            <person name="Wegner C.E."/>
            <person name="Richter-Heitmann T."/>
            <person name="Klindworth A."/>
            <person name="Klockow C."/>
            <person name="Richter M."/>
            <person name="Achstetter T."/>
            <person name="Glockner F.O."/>
            <person name="Harder J."/>
        </authorList>
    </citation>
    <scope>NUCLEOTIDE SEQUENCE [LARGE SCALE GENOMIC DNA]</scope>
    <source>
        <strain evidence="1 2">SWK14</strain>
    </source>
</reference>
<proteinExistence type="predicted"/>
<evidence type="ECO:0000313" key="1">
    <source>
        <dbReference type="EMBL" id="ELP29703.1"/>
    </source>
</evidence>
<gene>
    <name evidence="1" type="ORF">RBSWK_06404</name>
</gene>
<protein>
    <submittedName>
        <fullName evidence="1">Uncharacterized protein</fullName>
    </submittedName>
</protein>
<name>L7C6P8_RHOBT</name>
<dbReference type="AlphaFoldDB" id="L7C6P8"/>
<accession>L7C6P8</accession>
<organism evidence="1 2">
    <name type="scientific">Rhodopirellula baltica SWK14</name>
    <dbReference type="NCBI Taxonomy" id="993516"/>
    <lineage>
        <taxon>Bacteria</taxon>
        <taxon>Pseudomonadati</taxon>
        <taxon>Planctomycetota</taxon>
        <taxon>Planctomycetia</taxon>
        <taxon>Pirellulales</taxon>
        <taxon>Pirellulaceae</taxon>
        <taxon>Rhodopirellula</taxon>
    </lineage>
</organism>
<dbReference type="Proteomes" id="UP000010959">
    <property type="component" value="Unassembled WGS sequence"/>
</dbReference>
<comment type="caution">
    <text evidence="1">The sequence shown here is derived from an EMBL/GenBank/DDBJ whole genome shotgun (WGS) entry which is preliminary data.</text>
</comment>
<dbReference type="PATRIC" id="fig|993516.3.peg.6869"/>
<dbReference type="RefSeq" id="WP_007340827.1">
    <property type="nucleotide sequence ID" value="NZ_AMWG01000184.1"/>
</dbReference>
<dbReference type="EMBL" id="AMWG01000184">
    <property type="protein sequence ID" value="ELP29703.1"/>
    <property type="molecule type" value="Genomic_DNA"/>
</dbReference>
<evidence type="ECO:0000313" key="2">
    <source>
        <dbReference type="Proteomes" id="UP000010959"/>
    </source>
</evidence>
<sequence length="374" mass="42687">MTADNAPATDAGRKHRDVTGKFARRFPAQWNELNAKNDQLYRNAEVANLFVGQRHGEGIDLLTCGTHREGDSPEQLLEYVHYCQKPYSCVRCASLTADYRAKQLMEASELFGGAARRTTLALHTYTIVPDTLRIPRHGREPFFNQVRLLNRFFDLLKNYHKDHNSTEFNSGDPCAAVLNDRRKKLLGPTVGSIHLIPLCESKTVEATAHAHLGVVMTREGGKKALRTKLGELLRKAKRELKLTYEPSEDEIVAIRKKQVFEDRFSIPDELKSTRWGSFDPTFIDADQPHQKLALQGFNYMSRPFKAKWSAEGIAEARQMVDMLDMRPDQLHRRFGMEGTKRKPLPRTPRVPAQTQLVARFNLDTGWRVFKAVQS</sequence>